<dbReference type="STRING" id="3469.A0A4Y7KZS1"/>
<keyword evidence="13" id="KW-1185">Reference proteome</keyword>
<dbReference type="InterPro" id="IPR003851">
    <property type="entry name" value="Znf_Dof"/>
</dbReference>
<dbReference type="EMBL" id="CM010723">
    <property type="protein sequence ID" value="RZC78803.1"/>
    <property type="molecule type" value="Genomic_DNA"/>
</dbReference>
<evidence type="ECO:0000256" key="5">
    <source>
        <dbReference type="ARBA" id="ARBA00023125"/>
    </source>
</evidence>
<evidence type="ECO:0000256" key="8">
    <source>
        <dbReference type="PROSITE-ProRule" id="PRU00071"/>
    </source>
</evidence>
<feature type="region of interest" description="Disordered" evidence="10">
    <location>
        <begin position="29"/>
        <end position="50"/>
    </location>
</feature>
<evidence type="ECO:0000256" key="1">
    <source>
        <dbReference type="ARBA" id="ARBA00022723"/>
    </source>
</evidence>
<evidence type="ECO:0000256" key="2">
    <source>
        <dbReference type="ARBA" id="ARBA00022771"/>
    </source>
</evidence>
<feature type="region of interest" description="Disordered" evidence="10">
    <location>
        <begin position="93"/>
        <end position="123"/>
    </location>
</feature>
<proteinExistence type="predicted"/>
<dbReference type="PANTHER" id="PTHR31992">
    <property type="entry name" value="DOF ZINC FINGER PROTEIN DOF1.4-RELATED"/>
    <property type="match status" value="1"/>
</dbReference>
<dbReference type="Proteomes" id="UP000316621">
    <property type="component" value="Chromosome 9"/>
</dbReference>
<keyword evidence="3 9" id="KW-0862">Zinc</keyword>
<evidence type="ECO:0000313" key="13">
    <source>
        <dbReference type="Proteomes" id="UP000316621"/>
    </source>
</evidence>
<dbReference type="Pfam" id="PF02701">
    <property type="entry name" value="Zn_ribbon_Dof"/>
    <property type="match status" value="1"/>
</dbReference>
<evidence type="ECO:0000256" key="3">
    <source>
        <dbReference type="ARBA" id="ARBA00022833"/>
    </source>
</evidence>
<evidence type="ECO:0000256" key="4">
    <source>
        <dbReference type="ARBA" id="ARBA00023015"/>
    </source>
</evidence>
<dbReference type="GO" id="GO:0003700">
    <property type="term" value="F:DNA-binding transcription factor activity"/>
    <property type="evidence" value="ECO:0007669"/>
    <property type="project" value="UniProtKB-UniRule"/>
</dbReference>
<dbReference type="InterPro" id="IPR045174">
    <property type="entry name" value="Dof"/>
</dbReference>
<comment type="subcellular location">
    <subcellularLocation>
        <location evidence="8 9">Nucleus</location>
    </subcellularLocation>
</comment>
<dbReference type="GO" id="GO:0003677">
    <property type="term" value="F:DNA binding"/>
    <property type="evidence" value="ECO:0007669"/>
    <property type="project" value="UniProtKB-UniRule"/>
</dbReference>
<evidence type="ECO:0000259" key="11">
    <source>
        <dbReference type="PROSITE" id="PS50884"/>
    </source>
</evidence>
<dbReference type="PANTHER" id="PTHR31992:SF309">
    <property type="entry name" value="DOF ZINC FINGER PROTEIN"/>
    <property type="match status" value="1"/>
</dbReference>
<keyword evidence="4 9" id="KW-0805">Transcription regulation</keyword>
<keyword evidence="1 9" id="KW-0479">Metal-binding</keyword>
<feature type="domain" description="Dof-type" evidence="11">
    <location>
        <begin position="48"/>
        <end position="102"/>
    </location>
</feature>
<accession>A0A4Y7KZS1</accession>
<keyword evidence="5 8" id="KW-0238">DNA-binding</keyword>
<evidence type="ECO:0000256" key="9">
    <source>
        <dbReference type="RuleBase" id="RU369094"/>
    </source>
</evidence>
<sequence length="314" mass="34299">MDNPAASHHHQITPAQLEDILASTNSSEPYTLDENKVRPQQEQAPPSLKCPRCDSTNTKFCYYNNYSLSQPRYFCKSCKKHWTQGGSIRKIPVGGSCKKKSNKKSSSVSAKKSKDQSVNSVPSLTSVSNDVTLTFSGHQNHKQLTTTTTSEHILGLEPDIEPMSTVFGSHGNTQFDTLRSSACTSTSTTNNSNSNPNTLLFEALKCGFLETQSGNHSFNGYQGMGEVENGMLPYIQMNNGTKEIAATTTTATVTTITRKQEVYKDIDGENNTSFGNFPWQVNEESNMSSVIGSGKELYSNGGLGSSWFGLINNL</sequence>
<reference evidence="12 13" key="1">
    <citation type="journal article" date="2018" name="Science">
        <title>The opium poppy genome and morphinan production.</title>
        <authorList>
            <person name="Guo L."/>
            <person name="Winzer T."/>
            <person name="Yang X."/>
            <person name="Li Y."/>
            <person name="Ning Z."/>
            <person name="He Z."/>
            <person name="Teodor R."/>
            <person name="Lu Y."/>
            <person name="Bowser T.A."/>
            <person name="Graham I.A."/>
            <person name="Ye K."/>
        </authorList>
    </citation>
    <scope>NUCLEOTIDE SEQUENCE [LARGE SCALE GENOMIC DNA]</scope>
    <source>
        <strain evidence="13">cv. HN1</strain>
        <tissue evidence="12">Leaves</tissue>
    </source>
</reference>
<name>A0A4Y7KZS1_PAPSO</name>
<comment type="function">
    <text evidence="9">Transcription factor that binds specifically to a 5'-AA[AG]G-3' consensus core sequence.</text>
</comment>
<keyword evidence="2 8" id="KW-0863">Zinc-finger</keyword>
<keyword evidence="6 9" id="KW-0804">Transcription</keyword>
<evidence type="ECO:0000256" key="7">
    <source>
        <dbReference type="ARBA" id="ARBA00023242"/>
    </source>
</evidence>
<protein>
    <recommendedName>
        <fullName evidence="9">Dof zinc finger protein</fullName>
    </recommendedName>
</protein>
<dbReference type="OrthoDB" id="1927254at2759"/>
<gene>
    <name evidence="12" type="ORF">C5167_003006</name>
</gene>
<evidence type="ECO:0000256" key="6">
    <source>
        <dbReference type="ARBA" id="ARBA00023163"/>
    </source>
</evidence>
<dbReference type="GO" id="GO:0005634">
    <property type="term" value="C:nucleus"/>
    <property type="evidence" value="ECO:0007669"/>
    <property type="project" value="UniProtKB-SubCell"/>
</dbReference>
<dbReference type="GO" id="GO:0008270">
    <property type="term" value="F:zinc ion binding"/>
    <property type="evidence" value="ECO:0007669"/>
    <property type="project" value="UniProtKB-KW"/>
</dbReference>
<dbReference type="PROSITE" id="PS50884">
    <property type="entry name" value="ZF_DOF_2"/>
    <property type="match status" value="1"/>
</dbReference>
<dbReference type="Gramene" id="RZC78803">
    <property type="protein sequence ID" value="RZC78803"/>
    <property type="gene ID" value="C5167_003006"/>
</dbReference>
<dbReference type="AlphaFoldDB" id="A0A4Y7KZS1"/>
<evidence type="ECO:0000313" key="12">
    <source>
        <dbReference type="EMBL" id="RZC78803.1"/>
    </source>
</evidence>
<organism evidence="12 13">
    <name type="scientific">Papaver somniferum</name>
    <name type="common">Opium poppy</name>
    <dbReference type="NCBI Taxonomy" id="3469"/>
    <lineage>
        <taxon>Eukaryota</taxon>
        <taxon>Viridiplantae</taxon>
        <taxon>Streptophyta</taxon>
        <taxon>Embryophyta</taxon>
        <taxon>Tracheophyta</taxon>
        <taxon>Spermatophyta</taxon>
        <taxon>Magnoliopsida</taxon>
        <taxon>Ranunculales</taxon>
        <taxon>Papaveraceae</taxon>
        <taxon>Papaveroideae</taxon>
        <taxon>Papaver</taxon>
    </lineage>
</organism>
<evidence type="ECO:0000256" key="10">
    <source>
        <dbReference type="SAM" id="MobiDB-lite"/>
    </source>
</evidence>
<keyword evidence="7 8" id="KW-0539">Nucleus</keyword>